<dbReference type="AlphaFoldDB" id="A0A8X6HAA4"/>
<evidence type="ECO:0000313" key="1">
    <source>
        <dbReference type="EMBL" id="GFR19799.1"/>
    </source>
</evidence>
<proteinExistence type="predicted"/>
<evidence type="ECO:0000313" key="2">
    <source>
        <dbReference type="Proteomes" id="UP000887116"/>
    </source>
</evidence>
<reference evidence="1" key="1">
    <citation type="submission" date="2020-07" db="EMBL/GenBank/DDBJ databases">
        <title>Multicomponent nature underlies the extraordinary mechanical properties of spider dragline silk.</title>
        <authorList>
            <person name="Kono N."/>
            <person name="Nakamura H."/>
            <person name="Mori M."/>
            <person name="Yoshida Y."/>
            <person name="Ohtoshi R."/>
            <person name="Malay A.D."/>
            <person name="Moran D.A.P."/>
            <person name="Tomita M."/>
            <person name="Numata K."/>
            <person name="Arakawa K."/>
        </authorList>
    </citation>
    <scope>NUCLEOTIDE SEQUENCE</scope>
</reference>
<keyword evidence="2" id="KW-1185">Reference proteome</keyword>
<protein>
    <submittedName>
        <fullName evidence="1">Uncharacterized protein</fullName>
    </submittedName>
</protein>
<sequence>MKEFVYNERKPQQLQKEEITERNVLKSLLEPTAGLSSVEIVNDPFQNVRSVSTPGVDKDPAPITSRKMF</sequence>
<organism evidence="1 2">
    <name type="scientific">Trichonephila clavata</name>
    <name type="common">Joro spider</name>
    <name type="synonym">Nephila clavata</name>
    <dbReference type="NCBI Taxonomy" id="2740835"/>
    <lineage>
        <taxon>Eukaryota</taxon>
        <taxon>Metazoa</taxon>
        <taxon>Ecdysozoa</taxon>
        <taxon>Arthropoda</taxon>
        <taxon>Chelicerata</taxon>
        <taxon>Arachnida</taxon>
        <taxon>Araneae</taxon>
        <taxon>Araneomorphae</taxon>
        <taxon>Entelegynae</taxon>
        <taxon>Araneoidea</taxon>
        <taxon>Nephilidae</taxon>
        <taxon>Trichonephila</taxon>
    </lineage>
</organism>
<accession>A0A8X6HAA4</accession>
<name>A0A8X6HAA4_TRICU</name>
<comment type="caution">
    <text evidence="1">The sequence shown here is derived from an EMBL/GenBank/DDBJ whole genome shotgun (WGS) entry which is preliminary data.</text>
</comment>
<gene>
    <name evidence="1" type="ORF">TNCT_1571</name>
</gene>
<dbReference type="EMBL" id="BMAO01017983">
    <property type="protein sequence ID" value="GFR19799.1"/>
    <property type="molecule type" value="Genomic_DNA"/>
</dbReference>
<dbReference type="Proteomes" id="UP000887116">
    <property type="component" value="Unassembled WGS sequence"/>
</dbReference>